<keyword evidence="4" id="KW-0326">Glycosidase</keyword>
<evidence type="ECO:0000256" key="2">
    <source>
        <dbReference type="RuleBase" id="RU003690"/>
    </source>
</evidence>
<accession>B9SAQ5</accession>
<keyword evidence="3" id="KW-0812">Transmembrane</keyword>
<evidence type="ECO:0000256" key="3">
    <source>
        <dbReference type="SAM" id="Phobius"/>
    </source>
</evidence>
<dbReference type="InParanoid" id="B9SAQ5"/>
<dbReference type="GO" id="GO:0008422">
    <property type="term" value="F:beta-glucosidase activity"/>
    <property type="evidence" value="ECO:0007669"/>
    <property type="project" value="UniProtKB-EC"/>
</dbReference>
<keyword evidence="5" id="KW-1185">Reference proteome</keyword>
<keyword evidence="4" id="KW-0378">Hydrolase</keyword>
<dbReference type="Pfam" id="PF00232">
    <property type="entry name" value="Glyco_hydro_1"/>
    <property type="match status" value="1"/>
</dbReference>
<dbReference type="PANTHER" id="PTHR10353:SF257">
    <property type="entry name" value="BETA-GLUCOSIDASE"/>
    <property type="match status" value="1"/>
</dbReference>
<evidence type="ECO:0000313" key="5">
    <source>
        <dbReference type="Proteomes" id="UP000008311"/>
    </source>
</evidence>
<dbReference type="EC" id="3.2.1.21" evidence="4"/>
<dbReference type="Gene3D" id="3.20.20.80">
    <property type="entry name" value="Glycosidases"/>
    <property type="match status" value="1"/>
</dbReference>
<keyword evidence="3" id="KW-0472">Membrane</keyword>
<dbReference type="GO" id="GO:0005975">
    <property type="term" value="P:carbohydrate metabolic process"/>
    <property type="evidence" value="ECO:0007669"/>
    <property type="project" value="InterPro"/>
</dbReference>
<dbReference type="Proteomes" id="UP000008311">
    <property type="component" value="Unassembled WGS sequence"/>
</dbReference>
<feature type="transmembrane region" description="Helical" evidence="3">
    <location>
        <begin position="43"/>
        <end position="66"/>
    </location>
</feature>
<gene>
    <name evidence="4" type="ORF">RCOM_1177980</name>
</gene>
<proteinExistence type="inferred from homology"/>
<sequence>MVKGSFDFLGVNHYSTIYVKDNSDTLKSENRDFLADMAVKIGLTYSTAIFASLMPLTLLCLVLEYLKQVYGNPPIYIHENGFQQNPRDSSLEDIPRVTYIHSYMGSLLDAVRNGSNARGYFTWSFLDVFELIDGYNSIFGLYYGDLEDPELKRYPKLSAHWYSHFLKGGSVSSDKFIQLGKDSSLLSKNRFFQ</sequence>
<evidence type="ECO:0000313" key="4">
    <source>
        <dbReference type="EMBL" id="EEF39259.1"/>
    </source>
</evidence>
<dbReference type="AlphaFoldDB" id="B9SAQ5"/>
<name>B9SAQ5_RICCO</name>
<dbReference type="SUPFAM" id="SSF51445">
    <property type="entry name" value="(Trans)glycosidases"/>
    <property type="match status" value="1"/>
</dbReference>
<dbReference type="STRING" id="3988.B9SAQ5"/>
<evidence type="ECO:0000256" key="1">
    <source>
        <dbReference type="ARBA" id="ARBA00010838"/>
    </source>
</evidence>
<dbReference type="eggNOG" id="KOG0626">
    <property type="taxonomic scope" value="Eukaryota"/>
</dbReference>
<dbReference type="PRINTS" id="PR00131">
    <property type="entry name" value="GLHYDRLASE1"/>
</dbReference>
<dbReference type="PANTHER" id="PTHR10353">
    <property type="entry name" value="GLYCOSYL HYDROLASE"/>
    <property type="match status" value="1"/>
</dbReference>
<dbReference type="InterPro" id="IPR017853">
    <property type="entry name" value="GH"/>
</dbReference>
<dbReference type="InterPro" id="IPR001360">
    <property type="entry name" value="Glyco_hydro_1"/>
</dbReference>
<protein>
    <submittedName>
        <fullName evidence="4">Beta-glucosidase, putative</fullName>
        <ecNumber evidence="4">3.2.1.21</ecNumber>
    </submittedName>
</protein>
<reference evidence="5" key="1">
    <citation type="journal article" date="2010" name="Nat. Biotechnol.">
        <title>Draft genome sequence of the oilseed species Ricinus communis.</title>
        <authorList>
            <person name="Chan A.P."/>
            <person name="Crabtree J."/>
            <person name="Zhao Q."/>
            <person name="Lorenzi H."/>
            <person name="Orvis J."/>
            <person name="Puiu D."/>
            <person name="Melake-Berhan A."/>
            <person name="Jones K.M."/>
            <person name="Redman J."/>
            <person name="Chen G."/>
            <person name="Cahoon E.B."/>
            <person name="Gedil M."/>
            <person name="Stanke M."/>
            <person name="Haas B.J."/>
            <person name="Wortman J.R."/>
            <person name="Fraser-Liggett C.M."/>
            <person name="Ravel J."/>
            <person name="Rabinowicz P.D."/>
        </authorList>
    </citation>
    <scope>NUCLEOTIDE SEQUENCE [LARGE SCALE GENOMIC DNA]</scope>
    <source>
        <strain evidence="5">cv. Hale</strain>
    </source>
</reference>
<comment type="similarity">
    <text evidence="1 2">Belongs to the glycosyl hydrolase 1 family.</text>
</comment>
<dbReference type="EMBL" id="EQ973909">
    <property type="protein sequence ID" value="EEF39259.1"/>
    <property type="molecule type" value="Genomic_DNA"/>
</dbReference>
<organism evidence="4 5">
    <name type="scientific">Ricinus communis</name>
    <name type="common">Castor bean</name>
    <dbReference type="NCBI Taxonomy" id="3988"/>
    <lineage>
        <taxon>Eukaryota</taxon>
        <taxon>Viridiplantae</taxon>
        <taxon>Streptophyta</taxon>
        <taxon>Embryophyta</taxon>
        <taxon>Tracheophyta</taxon>
        <taxon>Spermatophyta</taxon>
        <taxon>Magnoliopsida</taxon>
        <taxon>eudicotyledons</taxon>
        <taxon>Gunneridae</taxon>
        <taxon>Pentapetalae</taxon>
        <taxon>rosids</taxon>
        <taxon>fabids</taxon>
        <taxon>Malpighiales</taxon>
        <taxon>Euphorbiaceae</taxon>
        <taxon>Acalyphoideae</taxon>
        <taxon>Acalypheae</taxon>
        <taxon>Ricinus</taxon>
    </lineage>
</organism>
<keyword evidence="3" id="KW-1133">Transmembrane helix</keyword>